<keyword evidence="1 5" id="KW-0808">Transferase</keyword>
<dbReference type="EC" id="2.7.7.99" evidence="5"/>
<dbReference type="PANTHER" id="PTHR43584">
    <property type="entry name" value="NUCLEOTIDYL TRANSFERASE"/>
    <property type="match status" value="1"/>
</dbReference>
<evidence type="ECO:0000256" key="1">
    <source>
        <dbReference type="ARBA" id="ARBA00022679"/>
    </source>
</evidence>
<protein>
    <submittedName>
        <fullName evidence="5">N-acetylmuramate alpha-1-phosphate uridylyltransferase</fullName>
        <ecNumber evidence="5">2.7.7.99</ecNumber>
    </submittedName>
</protein>
<reference evidence="5 6" key="1">
    <citation type="submission" date="2015-07" db="EMBL/GenBank/DDBJ databases">
        <authorList>
            <person name="Voget S."/>
            <person name="Dogs M."/>
            <person name="Brinkhoff T.H."/>
            <person name="Daniel R."/>
        </authorList>
    </citation>
    <scope>NUCLEOTIDE SEQUENCE [LARGE SCALE GENOMIC DNA]</scope>
    <source>
        <strain evidence="5 6">B14</strain>
    </source>
</reference>
<organism evidence="5 6">
    <name type="scientific">Roseobacter fucihabitans</name>
    <dbReference type="NCBI Taxonomy" id="1537242"/>
    <lineage>
        <taxon>Bacteria</taxon>
        <taxon>Pseudomonadati</taxon>
        <taxon>Pseudomonadota</taxon>
        <taxon>Alphaproteobacteria</taxon>
        <taxon>Rhodobacterales</taxon>
        <taxon>Roseobacteraceae</taxon>
        <taxon>Roseobacter</taxon>
    </lineage>
</organism>
<evidence type="ECO:0000256" key="3">
    <source>
        <dbReference type="ARBA" id="ARBA00022842"/>
    </source>
</evidence>
<name>A0ABZ2C181_9RHOB</name>
<keyword evidence="2 5" id="KW-0548">Nucleotidyltransferase</keyword>
<keyword evidence="6" id="KW-1185">Reference proteome</keyword>
<evidence type="ECO:0000313" key="5">
    <source>
        <dbReference type="EMBL" id="WVX51308.1"/>
    </source>
</evidence>
<evidence type="ECO:0000256" key="2">
    <source>
        <dbReference type="ARBA" id="ARBA00022695"/>
    </source>
</evidence>
<dbReference type="SUPFAM" id="SSF53448">
    <property type="entry name" value="Nucleotide-diphospho-sugar transferases"/>
    <property type="match status" value="1"/>
</dbReference>
<dbReference type="RefSeq" id="WP_187428490.1">
    <property type="nucleotide sequence ID" value="NZ_CP143423.1"/>
</dbReference>
<feature type="domain" description="MobA-like NTP transferase" evidence="4">
    <location>
        <begin position="10"/>
        <end position="133"/>
    </location>
</feature>
<dbReference type="PANTHER" id="PTHR43584:SF8">
    <property type="entry name" value="N-ACETYLMURAMATE ALPHA-1-PHOSPHATE URIDYLYLTRANSFERASE"/>
    <property type="match status" value="1"/>
</dbReference>
<reference evidence="6" key="2">
    <citation type="submission" date="2024-01" db="EMBL/GenBank/DDBJ databases">
        <title>Roseobacter fucihabitans sp. nov., isolated from the brown alga Fucus spiralis.</title>
        <authorList>
            <person name="Hahnke S."/>
            <person name="Berger M."/>
            <person name="Schlingloff A."/>
            <person name="Athale I."/>
            <person name="Neumann-Schaal M."/>
            <person name="Adenaya A."/>
            <person name="Poehlein A."/>
            <person name="Daniel R."/>
            <person name="Pertersen J."/>
            <person name="Brinkhoff T."/>
        </authorList>
    </citation>
    <scope>NUCLEOTIDE SEQUENCE [LARGE SCALE GENOMIC DNA]</scope>
    <source>
        <strain evidence="6">B14</strain>
    </source>
</reference>
<proteinExistence type="predicted"/>
<keyword evidence="3" id="KW-0460">Magnesium</keyword>
<dbReference type="Proteomes" id="UP001318682">
    <property type="component" value="Chromosome"/>
</dbReference>
<dbReference type="Pfam" id="PF12804">
    <property type="entry name" value="NTP_transf_3"/>
    <property type="match status" value="1"/>
</dbReference>
<dbReference type="InterPro" id="IPR025877">
    <property type="entry name" value="MobA-like_NTP_Trfase"/>
</dbReference>
<gene>
    <name evidence="5" type="primary">murU</name>
    <name evidence="5" type="ORF">ROLI_044090</name>
</gene>
<sequence>MRDIPQSLMLFAAGFGARMRPLTNDIPKPMVRVAGRPLIDYALDQTNGVEIDRIVANMHYKPAPLETHLAGTGVQTVLETPEILDTGGGLRNALPLLGPGPVFTLNTDAVWLGPSPLAWLRDAWRPNDMDALLMCIPVAQTHGYAGQGDFQIGPNGHLTRGQGQVYGGAQIIKTERLAEIGETKFSLNVLWDLMHAENRLFGLSYPGDWCDVGHPAGVETAQNQLARRDV</sequence>
<dbReference type="GO" id="GO:0016779">
    <property type="term" value="F:nucleotidyltransferase activity"/>
    <property type="evidence" value="ECO:0007669"/>
    <property type="project" value="UniProtKB-KW"/>
</dbReference>
<dbReference type="CDD" id="cd06422">
    <property type="entry name" value="NTP_transferase_like_1"/>
    <property type="match status" value="1"/>
</dbReference>
<evidence type="ECO:0000313" key="6">
    <source>
        <dbReference type="Proteomes" id="UP001318682"/>
    </source>
</evidence>
<dbReference type="InterPro" id="IPR050065">
    <property type="entry name" value="GlmU-like"/>
</dbReference>
<dbReference type="Gene3D" id="3.90.550.10">
    <property type="entry name" value="Spore Coat Polysaccharide Biosynthesis Protein SpsA, Chain A"/>
    <property type="match status" value="1"/>
</dbReference>
<dbReference type="EMBL" id="CP143423">
    <property type="protein sequence ID" value="WVX51308.1"/>
    <property type="molecule type" value="Genomic_DNA"/>
</dbReference>
<evidence type="ECO:0000259" key="4">
    <source>
        <dbReference type="Pfam" id="PF12804"/>
    </source>
</evidence>
<dbReference type="InterPro" id="IPR029044">
    <property type="entry name" value="Nucleotide-diphossugar_trans"/>
</dbReference>
<accession>A0ABZ2C181</accession>